<evidence type="ECO:0000313" key="1">
    <source>
        <dbReference type="EMBL" id="MBW0506433.1"/>
    </source>
</evidence>
<comment type="caution">
    <text evidence="1">The sequence shown here is derived from an EMBL/GenBank/DDBJ whole genome shotgun (WGS) entry which is preliminary data.</text>
</comment>
<protein>
    <submittedName>
        <fullName evidence="1">Uncharacterized protein</fullName>
    </submittedName>
</protein>
<dbReference type="Proteomes" id="UP000765509">
    <property type="component" value="Unassembled WGS sequence"/>
</dbReference>
<reference evidence="1" key="1">
    <citation type="submission" date="2021-03" db="EMBL/GenBank/DDBJ databases">
        <title>Draft genome sequence of rust myrtle Austropuccinia psidii MF-1, a brazilian biotype.</title>
        <authorList>
            <person name="Quecine M.C."/>
            <person name="Pachon D.M.R."/>
            <person name="Bonatelli M.L."/>
            <person name="Correr F.H."/>
            <person name="Franceschini L.M."/>
            <person name="Leite T.F."/>
            <person name="Margarido G.R.A."/>
            <person name="Almeida C.A."/>
            <person name="Ferrarezi J.A."/>
            <person name="Labate C.A."/>
        </authorList>
    </citation>
    <scope>NUCLEOTIDE SEQUENCE</scope>
    <source>
        <strain evidence="1">MF-1</strain>
    </source>
</reference>
<dbReference type="EMBL" id="AVOT02019079">
    <property type="protein sequence ID" value="MBW0506433.1"/>
    <property type="molecule type" value="Genomic_DNA"/>
</dbReference>
<name>A0A9Q3DRP6_9BASI</name>
<dbReference type="AlphaFoldDB" id="A0A9Q3DRP6"/>
<evidence type="ECO:0000313" key="2">
    <source>
        <dbReference type="Proteomes" id="UP000765509"/>
    </source>
</evidence>
<gene>
    <name evidence="1" type="ORF">O181_046148</name>
</gene>
<keyword evidence="2" id="KW-1185">Reference proteome</keyword>
<sequence length="93" mass="10537">MIPIGLTITLLGKKRSIADIHTIAFLLDVSNSLLGKPHPDERLSEKQFTALNWEEVIEAYDISPEIQNDDKLDTEDSNQLEAIASEEMIMRKK</sequence>
<organism evidence="1 2">
    <name type="scientific">Austropuccinia psidii MF-1</name>
    <dbReference type="NCBI Taxonomy" id="1389203"/>
    <lineage>
        <taxon>Eukaryota</taxon>
        <taxon>Fungi</taxon>
        <taxon>Dikarya</taxon>
        <taxon>Basidiomycota</taxon>
        <taxon>Pucciniomycotina</taxon>
        <taxon>Pucciniomycetes</taxon>
        <taxon>Pucciniales</taxon>
        <taxon>Sphaerophragmiaceae</taxon>
        <taxon>Austropuccinia</taxon>
    </lineage>
</organism>
<accession>A0A9Q3DRP6</accession>
<proteinExistence type="predicted"/>